<evidence type="ECO:0000256" key="1">
    <source>
        <dbReference type="ARBA" id="ARBA00023015"/>
    </source>
</evidence>
<keyword evidence="6" id="KW-1185">Reference proteome</keyword>
<evidence type="ECO:0000256" key="3">
    <source>
        <dbReference type="ARBA" id="ARBA00023163"/>
    </source>
</evidence>
<dbReference type="GO" id="GO:0043565">
    <property type="term" value="F:sequence-specific DNA binding"/>
    <property type="evidence" value="ECO:0007669"/>
    <property type="project" value="InterPro"/>
</dbReference>
<dbReference type="EMBL" id="QASA01000001">
    <property type="protein sequence ID" value="RDC66254.1"/>
    <property type="molecule type" value="Genomic_DNA"/>
</dbReference>
<dbReference type="OrthoDB" id="635259at2"/>
<dbReference type="PANTHER" id="PTHR46796">
    <property type="entry name" value="HTH-TYPE TRANSCRIPTIONAL ACTIVATOR RHAS-RELATED"/>
    <property type="match status" value="1"/>
</dbReference>
<keyword evidence="3" id="KW-0804">Transcription</keyword>
<dbReference type="AlphaFoldDB" id="A0A369QND4"/>
<dbReference type="Pfam" id="PF20240">
    <property type="entry name" value="DUF6597"/>
    <property type="match status" value="1"/>
</dbReference>
<dbReference type="RefSeq" id="WP_115375144.1">
    <property type="nucleotide sequence ID" value="NZ_QASA01000001.1"/>
</dbReference>
<evidence type="ECO:0000256" key="2">
    <source>
        <dbReference type="ARBA" id="ARBA00023125"/>
    </source>
</evidence>
<protein>
    <recommendedName>
        <fullName evidence="4">HTH araC/xylS-type domain-containing protein</fullName>
    </recommendedName>
</protein>
<reference evidence="5 6" key="1">
    <citation type="submission" date="2018-04" db="EMBL/GenBank/DDBJ databases">
        <title>Adhaeribacter sp. HMF7616 genome sequencing and assembly.</title>
        <authorList>
            <person name="Kang H."/>
            <person name="Kang J."/>
            <person name="Cha I."/>
            <person name="Kim H."/>
            <person name="Joh K."/>
        </authorList>
    </citation>
    <scope>NUCLEOTIDE SEQUENCE [LARGE SCALE GENOMIC DNA]</scope>
    <source>
        <strain evidence="5 6">HMF7616</strain>
    </source>
</reference>
<name>A0A369QND4_9BACT</name>
<dbReference type="InterPro" id="IPR050204">
    <property type="entry name" value="AraC_XylS_family_regulators"/>
</dbReference>
<dbReference type="Gene3D" id="1.10.10.60">
    <property type="entry name" value="Homeodomain-like"/>
    <property type="match status" value="1"/>
</dbReference>
<proteinExistence type="predicted"/>
<keyword evidence="1" id="KW-0805">Transcription regulation</keyword>
<dbReference type="SMART" id="SM00342">
    <property type="entry name" value="HTH_ARAC"/>
    <property type="match status" value="1"/>
</dbReference>
<evidence type="ECO:0000313" key="6">
    <source>
        <dbReference type="Proteomes" id="UP000253919"/>
    </source>
</evidence>
<gene>
    <name evidence="5" type="ORF">AHMF7616_04885</name>
</gene>
<evidence type="ECO:0000313" key="5">
    <source>
        <dbReference type="EMBL" id="RDC66254.1"/>
    </source>
</evidence>
<comment type="caution">
    <text evidence="5">The sequence shown here is derived from an EMBL/GenBank/DDBJ whole genome shotgun (WGS) entry which is preliminary data.</text>
</comment>
<feature type="domain" description="HTH araC/xylS-type" evidence="4">
    <location>
        <begin position="162"/>
        <end position="263"/>
    </location>
</feature>
<dbReference type="GO" id="GO:0003700">
    <property type="term" value="F:DNA-binding transcription factor activity"/>
    <property type="evidence" value="ECO:0007669"/>
    <property type="project" value="InterPro"/>
</dbReference>
<organism evidence="5 6">
    <name type="scientific">Adhaeribacter pallidiroseus</name>
    <dbReference type="NCBI Taxonomy" id="2072847"/>
    <lineage>
        <taxon>Bacteria</taxon>
        <taxon>Pseudomonadati</taxon>
        <taxon>Bacteroidota</taxon>
        <taxon>Cytophagia</taxon>
        <taxon>Cytophagales</taxon>
        <taxon>Hymenobacteraceae</taxon>
        <taxon>Adhaeribacter</taxon>
    </lineage>
</organism>
<dbReference type="PANTHER" id="PTHR46796:SF13">
    <property type="entry name" value="HTH-TYPE TRANSCRIPTIONAL ACTIVATOR RHAS"/>
    <property type="match status" value="1"/>
</dbReference>
<keyword evidence="2" id="KW-0238">DNA-binding</keyword>
<dbReference type="PROSITE" id="PS01124">
    <property type="entry name" value="HTH_ARAC_FAMILY_2"/>
    <property type="match status" value="1"/>
</dbReference>
<dbReference type="InterPro" id="IPR046532">
    <property type="entry name" value="DUF6597"/>
</dbReference>
<dbReference type="Pfam" id="PF12833">
    <property type="entry name" value="HTH_18"/>
    <property type="match status" value="1"/>
</dbReference>
<dbReference type="Proteomes" id="UP000253919">
    <property type="component" value="Unassembled WGS sequence"/>
</dbReference>
<accession>A0A369QND4</accession>
<evidence type="ECO:0000259" key="4">
    <source>
        <dbReference type="PROSITE" id="PS01124"/>
    </source>
</evidence>
<sequence length="290" mass="33611">MILQDLTPHPSLTEFVQCYRIVHFDFVQAPEPVFKAYAPRPEVCLHFFLRERELVQLGDGPKVDYNFPVVLAGQQTAVLNRYLMGKNFITFNIAFQPTALFQLTGISAFELTNQYLDAELIFSKNIRLILEQLQNAASYHQMVTIGDRFVTSLVSNARRETHRLDTISRMMIYSGGKASLNWLAGESCLSTKQFTRKFYERTGVNPKTYLRIIRFTKAIHLKNAYPHRDWLRIALECGYFDYQHLVKDYKEFTKHIPNDFHLLENNSPESRLGIASEVYKSRAQASIPVM</sequence>
<dbReference type="InterPro" id="IPR018060">
    <property type="entry name" value="HTH_AraC"/>
</dbReference>